<dbReference type="AlphaFoldDB" id="A0A1I1PCK0"/>
<evidence type="ECO:0000313" key="11">
    <source>
        <dbReference type="Proteomes" id="UP000231644"/>
    </source>
</evidence>
<evidence type="ECO:0000256" key="6">
    <source>
        <dbReference type="ARBA" id="ARBA00022898"/>
    </source>
</evidence>
<dbReference type="Pfam" id="PF00155">
    <property type="entry name" value="Aminotran_1_2"/>
    <property type="match status" value="1"/>
</dbReference>
<dbReference type="InterPro" id="IPR050596">
    <property type="entry name" value="AspAT/PAT-like"/>
</dbReference>
<evidence type="ECO:0000256" key="2">
    <source>
        <dbReference type="ARBA" id="ARBA00007441"/>
    </source>
</evidence>
<dbReference type="Gene3D" id="3.90.1150.10">
    <property type="entry name" value="Aspartate Aminotransferase, domain 1"/>
    <property type="match status" value="1"/>
</dbReference>
<dbReference type="InterPro" id="IPR015421">
    <property type="entry name" value="PyrdxlP-dep_Trfase_major"/>
</dbReference>
<evidence type="ECO:0000256" key="8">
    <source>
        <dbReference type="RuleBase" id="RU000481"/>
    </source>
</evidence>
<keyword evidence="11" id="KW-1185">Reference proteome</keyword>
<protein>
    <recommendedName>
        <fullName evidence="8">Aminotransferase</fullName>
        <ecNumber evidence="8">2.6.1.-</ecNumber>
    </recommendedName>
</protein>
<gene>
    <name evidence="10" type="ORF">SAMN05421762_3330</name>
</gene>
<dbReference type="InterPro" id="IPR004839">
    <property type="entry name" value="Aminotransferase_I/II_large"/>
</dbReference>
<dbReference type="InterPro" id="IPR004838">
    <property type="entry name" value="NHTrfase_class1_PyrdxlP-BS"/>
</dbReference>
<keyword evidence="4 8" id="KW-0032">Aminotransferase</keyword>
<name>A0A1I1PCK0_9RHOB</name>
<dbReference type="PANTHER" id="PTHR46383:SF1">
    <property type="entry name" value="ASPARTATE AMINOTRANSFERASE"/>
    <property type="match status" value="1"/>
</dbReference>
<dbReference type="OrthoDB" id="9803354at2"/>
<sequence length="411" mass="42821">MTYLATRMSVVGASPTAAISDTLRRLSAEGHSVINLGEGELDFATPSHVCEAGIAAICAGQTKYTAVSGTAELKAAIARKFARENGIDVPVSRIIAGAGAKQLIFNALLATIDAGDEVLVPAPYWVSYPDMVRLTGGVPVIVQTTPDAGWKLTPEALAQALTPRTKWVILNSPNNPTGAVYSQAELQALGRVLADHDALIMADDIYEHMVQEDPFVAPASALPDLADRILTINGVSKGYSMTGWRLGYATGPEALIKAMDILQSQSTSNASTISQAAAIAALDGDLGFMSDWRASLKARRDLLLAAIARIPGLSSDVPPGAFYVFADCSGLIGATRADGTVLESDVDVGAYLVSEAHVGVVPGTAFGTPGYLRLAYAVDDALLSEAVDRIAATVARLTLTPAATPVEETAL</sequence>
<comment type="catalytic activity">
    <reaction evidence="7">
        <text>L-aspartate + 2-oxoglutarate = oxaloacetate + L-glutamate</text>
        <dbReference type="Rhea" id="RHEA:21824"/>
        <dbReference type="ChEBI" id="CHEBI:16452"/>
        <dbReference type="ChEBI" id="CHEBI:16810"/>
        <dbReference type="ChEBI" id="CHEBI:29985"/>
        <dbReference type="ChEBI" id="CHEBI:29991"/>
        <dbReference type="EC" id="2.6.1.1"/>
    </reaction>
</comment>
<dbReference type="GO" id="GO:0006520">
    <property type="term" value="P:amino acid metabolic process"/>
    <property type="evidence" value="ECO:0007669"/>
    <property type="project" value="InterPro"/>
</dbReference>
<dbReference type="EMBL" id="FOLX01000001">
    <property type="protein sequence ID" value="SFD04723.1"/>
    <property type="molecule type" value="Genomic_DNA"/>
</dbReference>
<accession>A0A1I1PCK0</accession>
<dbReference type="FunFam" id="3.40.640.10:FF:000033">
    <property type="entry name" value="Aspartate aminotransferase"/>
    <property type="match status" value="1"/>
</dbReference>
<feature type="domain" description="Aminotransferase class I/classII large" evidence="9">
    <location>
        <begin position="33"/>
        <end position="390"/>
    </location>
</feature>
<comment type="similarity">
    <text evidence="2 8">Belongs to the class-I pyridoxal-phosphate-dependent aminotransferase family.</text>
</comment>
<dbReference type="CDD" id="cd00609">
    <property type="entry name" value="AAT_like"/>
    <property type="match status" value="1"/>
</dbReference>
<proteinExistence type="inferred from homology"/>
<dbReference type="InterPro" id="IPR015424">
    <property type="entry name" value="PyrdxlP-dep_Trfase"/>
</dbReference>
<dbReference type="SUPFAM" id="SSF53383">
    <property type="entry name" value="PLP-dependent transferases"/>
    <property type="match status" value="1"/>
</dbReference>
<evidence type="ECO:0000256" key="5">
    <source>
        <dbReference type="ARBA" id="ARBA00022679"/>
    </source>
</evidence>
<evidence type="ECO:0000313" key="10">
    <source>
        <dbReference type="EMBL" id="SFD04723.1"/>
    </source>
</evidence>
<dbReference type="InterPro" id="IPR015422">
    <property type="entry name" value="PyrdxlP-dep_Trfase_small"/>
</dbReference>
<evidence type="ECO:0000256" key="4">
    <source>
        <dbReference type="ARBA" id="ARBA00022576"/>
    </source>
</evidence>
<comment type="subunit">
    <text evidence="3">Homodimer.</text>
</comment>
<reference evidence="10 11" key="1">
    <citation type="submission" date="2016-10" db="EMBL/GenBank/DDBJ databases">
        <authorList>
            <person name="de Groot N.N."/>
        </authorList>
    </citation>
    <scope>NUCLEOTIDE SEQUENCE [LARGE SCALE GENOMIC DNA]</scope>
    <source>
        <strain evidence="10 11">DSM 29619</strain>
    </source>
</reference>
<evidence type="ECO:0000256" key="3">
    <source>
        <dbReference type="ARBA" id="ARBA00011738"/>
    </source>
</evidence>
<evidence type="ECO:0000256" key="1">
    <source>
        <dbReference type="ARBA" id="ARBA00001933"/>
    </source>
</evidence>
<evidence type="ECO:0000256" key="7">
    <source>
        <dbReference type="ARBA" id="ARBA00049185"/>
    </source>
</evidence>
<dbReference type="PANTHER" id="PTHR46383">
    <property type="entry name" value="ASPARTATE AMINOTRANSFERASE"/>
    <property type="match status" value="1"/>
</dbReference>
<evidence type="ECO:0000259" key="9">
    <source>
        <dbReference type="Pfam" id="PF00155"/>
    </source>
</evidence>
<keyword evidence="6" id="KW-0663">Pyridoxal phosphate</keyword>
<dbReference type="PROSITE" id="PS00105">
    <property type="entry name" value="AA_TRANSFER_CLASS_1"/>
    <property type="match status" value="1"/>
</dbReference>
<dbReference type="Gene3D" id="3.40.640.10">
    <property type="entry name" value="Type I PLP-dependent aspartate aminotransferase-like (Major domain)"/>
    <property type="match status" value="1"/>
</dbReference>
<dbReference type="GO" id="GO:0004069">
    <property type="term" value="F:L-aspartate:2-oxoglutarate aminotransferase activity"/>
    <property type="evidence" value="ECO:0007669"/>
    <property type="project" value="UniProtKB-EC"/>
</dbReference>
<dbReference type="GO" id="GO:0030170">
    <property type="term" value="F:pyridoxal phosphate binding"/>
    <property type="evidence" value="ECO:0007669"/>
    <property type="project" value="InterPro"/>
</dbReference>
<dbReference type="EC" id="2.6.1.-" evidence="8"/>
<dbReference type="Proteomes" id="UP000231644">
    <property type="component" value="Unassembled WGS sequence"/>
</dbReference>
<dbReference type="RefSeq" id="WP_093445766.1">
    <property type="nucleotide sequence ID" value="NZ_FNZG01000001.1"/>
</dbReference>
<organism evidence="10 11">
    <name type="scientific">Pseudooceanicola nitratireducens</name>
    <dbReference type="NCBI Taxonomy" id="517719"/>
    <lineage>
        <taxon>Bacteria</taxon>
        <taxon>Pseudomonadati</taxon>
        <taxon>Pseudomonadota</taxon>
        <taxon>Alphaproteobacteria</taxon>
        <taxon>Rhodobacterales</taxon>
        <taxon>Paracoccaceae</taxon>
        <taxon>Pseudooceanicola</taxon>
    </lineage>
</organism>
<keyword evidence="5 8" id="KW-0808">Transferase</keyword>
<comment type="cofactor">
    <cofactor evidence="1 8">
        <name>pyridoxal 5'-phosphate</name>
        <dbReference type="ChEBI" id="CHEBI:597326"/>
    </cofactor>
</comment>
<dbReference type="STRING" id="517719.SAMN05421762_3330"/>